<protein>
    <recommendedName>
        <fullName evidence="4">threonine-phosphate decarboxylase</fullName>
        <ecNumber evidence="4">4.1.1.81</ecNumber>
    </recommendedName>
    <alternativeName>
        <fullName evidence="8">L-threonine-O-3-phosphate decarboxylase</fullName>
    </alternativeName>
</protein>
<dbReference type="GO" id="GO:0030170">
    <property type="term" value="F:pyridoxal phosphate binding"/>
    <property type="evidence" value="ECO:0007669"/>
    <property type="project" value="InterPro"/>
</dbReference>
<dbReference type="PANTHER" id="PTHR42885:SF1">
    <property type="entry name" value="THREONINE-PHOSPHATE DECARBOXYLASE"/>
    <property type="match status" value="1"/>
</dbReference>
<keyword evidence="7 12" id="KW-0456">Lyase</keyword>
<evidence type="ECO:0000313" key="12">
    <source>
        <dbReference type="EMBL" id="AJK47443.1"/>
    </source>
</evidence>
<dbReference type="AlphaFoldDB" id="A0A0B6RVM9"/>
<comment type="cofactor">
    <cofactor evidence="1">
        <name>pyridoxal 5'-phosphate</name>
        <dbReference type="ChEBI" id="CHEBI:597326"/>
    </cofactor>
</comment>
<dbReference type="SUPFAM" id="SSF53383">
    <property type="entry name" value="PLP-dependent transferases"/>
    <property type="match status" value="1"/>
</dbReference>
<evidence type="ECO:0000256" key="8">
    <source>
        <dbReference type="ARBA" id="ARBA00029996"/>
    </source>
</evidence>
<dbReference type="EMBL" id="CP002580">
    <property type="protein sequence ID" value="AJK47443.1"/>
    <property type="molecule type" value="Genomic_DNA"/>
</dbReference>
<evidence type="ECO:0000256" key="7">
    <source>
        <dbReference type="ARBA" id="ARBA00023239"/>
    </source>
</evidence>
<reference evidence="12 13" key="2">
    <citation type="journal article" date="2016" name="Appl. Microbiol. Biotechnol.">
        <title>Mutations improving production and secretion of extracellular lipase by Burkholderia glumae PG1.</title>
        <authorList>
            <person name="Knapp A."/>
            <person name="Voget S."/>
            <person name="Gao R."/>
            <person name="Zaburannyi N."/>
            <person name="Krysciak D."/>
            <person name="Breuer M."/>
            <person name="Hauer B."/>
            <person name="Streit W.R."/>
            <person name="Muller R."/>
            <person name="Daniel R."/>
            <person name="Jaeger K.E."/>
        </authorList>
    </citation>
    <scope>NUCLEOTIDE SEQUENCE [LARGE SCALE GENOMIC DNA]</scope>
    <source>
        <strain evidence="12 13">PG1</strain>
    </source>
</reference>
<proteinExistence type="predicted"/>
<evidence type="ECO:0000256" key="1">
    <source>
        <dbReference type="ARBA" id="ARBA00001933"/>
    </source>
</evidence>
<dbReference type="PANTHER" id="PTHR42885">
    <property type="entry name" value="HISTIDINOL-PHOSPHATE AMINOTRANSFERASE-RELATED"/>
    <property type="match status" value="1"/>
</dbReference>
<keyword evidence="5" id="KW-0169">Cobalamin biosynthesis</keyword>
<dbReference type="UniPathway" id="UPA00148"/>
<keyword evidence="13" id="KW-1185">Reference proteome</keyword>
<feature type="compositionally biased region" description="Low complexity" evidence="10">
    <location>
        <begin position="407"/>
        <end position="416"/>
    </location>
</feature>
<comment type="pathway">
    <text evidence="3">Cofactor biosynthesis; adenosylcobalamin biosynthesis.</text>
</comment>
<gene>
    <name evidence="12" type="primary">cobC</name>
    <name evidence="12" type="ORF">BGL_1c29660</name>
</gene>
<evidence type="ECO:0000259" key="11">
    <source>
        <dbReference type="Pfam" id="PF00155"/>
    </source>
</evidence>
<dbReference type="InterPro" id="IPR005860">
    <property type="entry name" value="CobD"/>
</dbReference>
<evidence type="ECO:0000256" key="2">
    <source>
        <dbReference type="ARBA" id="ARBA00003444"/>
    </source>
</evidence>
<keyword evidence="6" id="KW-0663">Pyridoxal phosphate</keyword>
<dbReference type="EC" id="4.1.1.81" evidence="4"/>
<evidence type="ECO:0000256" key="10">
    <source>
        <dbReference type="SAM" id="MobiDB-lite"/>
    </source>
</evidence>
<evidence type="ECO:0000256" key="6">
    <source>
        <dbReference type="ARBA" id="ARBA00022898"/>
    </source>
</evidence>
<dbReference type="GO" id="GO:0009236">
    <property type="term" value="P:cobalamin biosynthetic process"/>
    <property type="evidence" value="ECO:0007669"/>
    <property type="project" value="UniProtKB-UniPathway"/>
</dbReference>
<dbReference type="InterPro" id="IPR015422">
    <property type="entry name" value="PyrdxlP-dep_Trfase_small"/>
</dbReference>
<sequence>MPAGRRAFDASAPGCRRCRVLGTKPKPSRHAAPRPFHRFPRLHGSARVSPSSSPFIRQRPPRLMTESVFTPPAITHGGNPHDAARRYGIPAEQWLDLSTGINPLGYPVPPVPADAWRRLPGDDAPLAALAARHYGAPDAAHVLPVAGSQAAIRALPALLAQGTAGVAPLAYSEYAPAFVRHGHAIERFEIGTAVLPATLRHVIVGNPNNPTAEHVDRARLLDWHAQLAARGGTLIVDEAFVDAGGAATTLAAEVGRPGLVVLRSIGKFFGLAGVRAGFVLAEPALLARLRAELGAWTVGGPAQHAASAALADAEWQRATRVRLAHDGARLAALLGALGMTARATQLFCWTDDARAHSLHESLARQGIWTRFFAQAPSVRIGLPGTKAEWQRLADALAGFAAGSAESSASSASANWAERLESSEPAGGRPAR</sequence>
<dbReference type="NCBIfam" id="TIGR01140">
    <property type="entry name" value="L_thr_O3P_dcar"/>
    <property type="match status" value="1"/>
</dbReference>
<dbReference type="InterPro" id="IPR015421">
    <property type="entry name" value="PyrdxlP-dep_Trfase_major"/>
</dbReference>
<evidence type="ECO:0000256" key="9">
    <source>
        <dbReference type="ARBA" id="ARBA00048531"/>
    </source>
</evidence>
<evidence type="ECO:0000256" key="5">
    <source>
        <dbReference type="ARBA" id="ARBA00022573"/>
    </source>
</evidence>
<dbReference type="HOGENOM" id="CLU_017584_3_4_4"/>
<dbReference type="KEGG" id="bgp:BGL_1c29660"/>
<organism evidence="12 13">
    <name type="scientific">Burkholderia plantarii</name>
    <dbReference type="NCBI Taxonomy" id="41899"/>
    <lineage>
        <taxon>Bacteria</taxon>
        <taxon>Pseudomonadati</taxon>
        <taxon>Pseudomonadota</taxon>
        <taxon>Betaproteobacteria</taxon>
        <taxon>Burkholderiales</taxon>
        <taxon>Burkholderiaceae</taxon>
        <taxon>Burkholderia</taxon>
    </lineage>
</organism>
<dbReference type="Pfam" id="PF00155">
    <property type="entry name" value="Aminotran_1_2"/>
    <property type="match status" value="1"/>
</dbReference>
<evidence type="ECO:0000256" key="3">
    <source>
        <dbReference type="ARBA" id="ARBA00004953"/>
    </source>
</evidence>
<evidence type="ECO:0000313" key="13">
    <source>
        <dbReference type="Proteomes" id="UP000031838"/>
    </source>
</evidence>
<dbReference type="InterPro" id="IPR015424">
    <property type="entry name" value="PyrdxlP-dep_Trfase"/>
</dbReference>
<evidence type="ECO:0000256" key="4">
    <source>
        <dbReference type="ARBA" id="ARBA00012285"/>
    </source>
</evidence>
<comment type="function">
    <text evidence="2">Decarboxylates L-threonine-O-3-phosphate to yield (R)-1-amino-2-propanol O-2-phosphate, the precursor for the linkage between the nucleotide loop and the corrin ring in cobalamin.</text>
</comment>
<dbReference type="Proteomes" id="UP000031838">
    <property type="component" value="Chromosome 1"/>
</dbReference>
<accession>A0A0B6RVM9</accession>
<feature type="compositionally biased region" description="Basic residues" evidence="10">
    <location>
        <begin position="26"/>
        <end position="41"/>
    </location>
</feature>
<name>A0A0B6RVM9_BURPL</name>
<feature type="domain" description="Aminotransferase class I/classII large" evidence="11">
    <location>
        <begin position="129"/>
        <end position="396"/>
    </location>
</feature>
<feature type="region of interest" description="Disordered" evidence="10">
    <location>
        <begin position="21"/>
        <end position="58"/>
    </location>
</feature>
<reference evidence="13" key="1">
    <citation type="submission" date="2011-03" db="EMBL/GenBank/DDBJ databases">
        <authorList>
            <person name="Voget S."/>
            <person name="Streit W.R."/>
            <person name="Jaeger K.E."/>
            <person name="Daniel R."/>
        </authorList>
    </citation>
    <scope>NUCLEOTIDE SEQUENCE [LARGE SCALE GENOMIC DNA]</scope>
    <source>
        <strain evidence="13">PG1</strain>
    </source>
</reference>
<dbReference type="GO" id="GO:0048472">
    <property type="term" value="F:threonine-phosphate decarboxylase activity"/>
    <property type="evidence" value="ECO:0007669"/>
    <property type="project" value="UniProtKB-EC"/>
</dbReference>
<feature type="region of interest" description="Disordered" evidence="10">
    <location>
        <begin position="407"/>
        <end position="431"/>
    </location>
</feature>
<dbReference type="Gene3D" id="3.40.640.10">
    <property type="entry name" value="Type I PLP-dependent aspartate aminotransferase-like (Major domain)"/>
    <property type="match status" value="1"/>
</dbReference>
<dbReference type="Gene3D" id="3.90.1150.10">
    <property type="entry name" value="Aspartate Aminotransferase, domain 1"/>
    <property type="match status" value="1"/>
</dbReference>
<dbReference type="InterPro" id="IPR004839">
    <property type="entry name" value="Aminotransferase_I/II_large"/>
</dbReference>
<comment type="catalytic activity">
    <reaction evidence="9">
        <text>O-phospho-L-threonine + H(+) = (R)-1-aminopropan-2-yl phosphate + CO2</text>
        <dbReference type="Rhea" id="RHEA:11492"/>
        <dbReference type="ChEBI" id="CHEBI:15378"/>
        <dbReference type="ChEBI" id="CHEBI:16526"/>
        <dbReference type="ChEBI" id="CHEBI:58563"/>
        <dbReference type="ChEBI" id="CHEBI:58675"/>
        <dbReference type="EC" id="4.1.1.81"/>
    </reaction>
</comment>